<dbReference type="InterPro" id="IPR001296">
    <property type="entry name" value="Glyco_trans_1"/>
</dbReference>
<feature type="domain" description="Glycosyltransferase subfamily 4-like N-terminal" evidence="2">
    <location>
        <begin position="20"/>
        <end position="185"/>
    </location>
</feature>
<dbReference type="CDD" id="cd03794">
    <property type="entry name" value="GT4_WbuB-like"/>
    <property type="match status" value="1"/>
</dbReference>
<dbReference type="Proteomes" id="UP000054010">
    <property type="component" value="Unassembled WGS sequence"/>
</dbReference>
<reference evidence="3 4" key="1">
    <citation type="journal article" date="2011" name="J. Bacteriol.">
        <title>Draft genome sequence of the anoxygenic filamentous phototrophic bacterium Oscillochloris trichoides subsp. DG-6.</title>
        <authorList>
            <person name="Kuznetsov B.B."/>
            <person name="Ivanovsky R.N."/>
            <person name="Keppen O.I."/>
            <person name="Sukhacheva M.V."/>
            <person name="Bumazhkin B.K."/>
            <person name="Patutina E.O."/>
            <person name="Beletsky A.V."/>
            <person name="Mardanov A.V."/>
            <person name="Baslerov R.V."/>
            <person name="Panteleeva A.N."/>
            <person name="Kolganova T.V."/>
            <person name="Ravin N.V."/>
            <person name="Skryabin K.G."/>
        </authorList>
    </citation>
    <scope>NUCLEOTIDE SEQUENCE [LARGE SCALE GENOMIC DNA]</scope>
    <source>
        <strain evidence="3 4">DG-6</strain>
    </source>
</reference>
<dbReference type="HOGENOM" id="CLU_009583_2_5_0"/>
<evidence type="ECO:0000259" key="2">
    <source>
        <dbReference type="Pfam" id="PF13579"/>
    </source>
</evidence>
<name>E1IHM3_9CHLR</name>
<evidence type="ECO:0000313" key="3">
    <source>
        <dbReference type="EMBL" id="EFO79322.1"/>
    </source>
</evidence>
<dbReference type="eggNOG" id="COG0438">
    <property type="taxonomic scope" value="Bacteria"/>
</dbReference>
<dbReference type="SUPFAM" id="SSF53756">
    <property type="entry name" value="UDP-Glycosyltransferase/glycogen phosphorylase"/>
    <property type="match status" value="1"/>
</dbReference>
<dbReference type="EMBL" id="ADVR01000117">
    <property type="protein sequence ID" value="EFO79322.1"/>
    <property type="molecule type" value="Genomic_DNA"/>
</dbReference>
<dbReference type="GO" id="GO:0016757">
    <property type="term" value="F:glycosyltransferase activity"/>
    <property type="evidence" value="ECO:0007669"/>
    <property type="project" value="InterPro"/>
</dbReference>
<proteinExistence type="predicted"/>
<dbReference type="Pfam" id="PF13579">
    <property type="entry name" value="Glyco_trans_4_4"/>
    <property type="match status" value="1"/>
</dbReference>
<gene>
    <name evidence="3" type="ORF">OSCT_2824</name>
</gene>
<sequence length="384" mass="42480">MDIVMIAPFGIRPKGTLLARMLPLAQALQRRGHQVFIAAPPVQNPEDAGSCVDYAGVIVAHTHNPRWSGPLAILEQSRSLRRLALSKRPDLIHLFKPKGYGGLAALGVQMRHPNLPLVVDTDDWEGWGGWNDLLPYPRSAKLLFAWQERDLPRRAGAVTVVSRTLESLVWSFGVPPERVFYLPNGMGEVKREPQERRRQPPTILLYTRFWEFDLHELISALVGIYHSRPDARLVVVGQGERGEEQDLLDLAAQAGISPMIDYRGWLQPSEIPYVLAGADVALVPLQDTLINRARGLAKLLELMSAGLPIVASEVGQTNEYLEHERSGLLCTSGNPEAMASATLRLLADPELRARLGAGARQRATHFAWDTLALTAEAAYAQAMR</sequence>
<dbReference type="AlphaFoldDB" id="E1IHM3"/>
<dbReference type="PANTHER" id="PTHR12526">
    <property type="entry name" value="GLYCOSYLTRANSFERASE"/>
    <property type="match status" value="1"/>
</dbReference>
<evidence type="ECO:0000313" key="4">
    <source>
        <dbReference type="Proteomes" id="UP000054010"/>
    </source>
</evidence>
<dbReference type="InterPro" id="IPR028098">
    <property type="entry name" value="Glyco_trans_4-like_N"/>
</dbReference>
<dbReference type="PANTHER" id="PTHR12526:SF600">
    <property type="entry name" value="GLYCOSYL TRANSFERASE GROUP 1"/>
    <property type="match status" value="1"/>
</dbReference>
<comment type="caution">
    <text evidence="3">The sequence shown here is derived from an EMBL/GenBank/DDBJ whole genome shotgun (WGS) entry which is preliminary data.</text>
</comment>
<keyword evidence="4" id="KW-1185">Reference proteome</keyword>
<dbReference type="Pfam" id="PF00534">
    <property type="entry name" value="Glycos_transf_1"/>
    <property type="match status" value="1"/>
</dbReference>
<dbReference type="OrthoDB" id="5449954at2"/>
<evidence type="ECO:0000259" key="1">
    <source>
        <dbReference type="Pfam" id="PF00534"/>
    </source>
</evidence>
<feature type="domain" description="Glycosyl transferase family 1" evidence="1">
    <location>
        <begin position="191"/>
        <end position="362"/>
    </location>
</feature>
<accession>E1IHM3</accession>
<protein>
    <submittedName>
        <fullName evidence="3">Glycosyl transferase group 1</fullName>
    </submittedName>
</protein>
<dbReference type="STRING" id="765420.OSCT_2824"/>
<dbReference type="Gene3D" id="3.40.50.2000">
    <property type="entry name" value="Glycogen Phosphorylase B"/>
    <property type="match status" value="2"/>
</dbReference>
<keyword evidence="3" id="KW-0808">Transferase</keyword>
<organism evidence="3 4">
    <name type="scientific">Oscillochloris trichoides DG-6</name>
    <dbReference type="NCBI Taxonomy" id="765420"/>
    <lineage>
        <taxon>Bacteria</taxon>
        <taxon>Bacillati</taxon>
        <taxon>Chloroflexota</taxon>
        <taxon>Chloroflexia</taxon>
        <taxon>Chloroflexales</taxon>
        <taxon>Chloroflexineae</taxon>
        <taxon>Oscillochloridaceae</taxon>
        <taxon>Oscillochloris</taxon>
    </lineage>
</organism>